<evidence type="ECO:0000313" key="1">
    <source>
        <dbReference type="EnsemblPlants" id="PGSC0003DMT400088804"/>
    </source>
</evidence>
<evidence type="ECO:0000313" key="2">
    <source>
        <dbReference type="Proteomes" id="UP000011115"/>
    </source>
</evidence>
<reference evidence="2" key="1">
    <citation type="journal article" date="2011" name="Nature">
        <title>Genome sequence and analysis of the tuber crop potato.</title>
        <authorList>
            <consortium name="The Potato Genome Sequencing Consortium"/>
        </authorList>
    </citation>
    <scope>NUCLEOTIDE SEQUENCE [LARGE SCALE GENOMIC DNA]</scope>
    <source>
        <strain evidence="2">cv. DM1-3 516 R44</strain>
    </source>
</reference>
<dbReference type="EnsemblPlants" id="PGSC0003DMT400088804">
    <property type="protein sequence ID" value="PGSC0003DMT400088804"/>
    <property type="gene ID" value="PGSC0003DMG400038375"/>
</dbReference>
<name>M1DGR5_SOLTU</name>
<dbReference type="PaxDb" id="4113-PGSC0003DMT400088804"/>
<keyword evidence="2" id="KW-1185">Reference proteome</keyword>
<dbReference type="AlphaFoldDB" id="M1DGR5"/>
<dbReference type="HOGENOM" id="CLU_2241426_0_0_1"/>
<accession>M1DGR5</accession>
<organism evidence="1 2">
    <name type="scientific">Solanum tuberosum</name>
    <name type="common">Potato</name>
    <dbReference type="NCBI Taxonomy" id="4113"/>
    <lineage>
        <taxon>Eukaryota</taxon>
        <taxon>Viridiplantae</taxon>
        <taxon>Streptophyta</taxon>
        <taxon>Embryophyta</taxon>
        <taxon>Tracheophyta</taxon>
        <taxon>Spermatophyta</taxon>
        <taxon>Magnoliopsida</taxon>
        <taxon>eudicotyledons</taxon>
        <taxon>Gunneridae</taxon>
        <taxon>Pentapetalae</taxon>
        <taxon>asterids</taxon>
        <taxon>lamiids</taxon>
        <taxon>Solanales</taxon>
        <taxon>Solanaceae</taxon>
        <taxon>Solanoideae</taxon>
        <taxon>Solaneae</taxon>
        <taxon>Solanum</taxon>
    </lineage>
</organism>
<sequence length="105" mass="12129">MPTVIDMEIERVMTPLRNRMTHCEKLVESHRMRLNNLTARLEEEEESKGISSVLDTMRGQHITFLASAKHFLDVDQLRSTDISILWGDVPLPDVPSYMPQTMPYS</sequence>
<dbReference type="InParanoid" id="M1DGR5"/>
<proteinExistence type="predicted"/>
<reference evidence="1" key="2">
    <citation type="submission" date="2015-06" db="UniProtKB">
        <authorList>
            <consortium name="EnsemblPlants"/>
        </authorList>
    </citation>
    <scope>IDENTIFICATION</scope>
    <source>
        <strain evidence="1">DM1-3 516 R44</strain>
    </source>
</reference>
<dbReference type="Proteomes" id="UP000011115">
    <property type="component" value="Unassembled WGS sequence"/>
</dbReference>
<protein>
    <submittedName>
        <fullName evidence="1">Uncharacterized protein</fullName>
    </submittedName>
</protein>
<dbReference type="Gramene" id="PGSC0003DMT400088804">
    <property type="protein sequence ID" value="PGSC0003DMT400088804"/>
    <property type="gene ID" value="PGSC0003DMG400038375"/>
</dbReference>